<sequence>MSSDANFGVRCSVFGVQCSAFQAAQPDNPTPIPAGNARPTLIAEVPVAVPVRFETVDVYIDAGDKPLAAYQFTLHSATKTALLAGLEGGEHPAFAQPPYYDPRALIDERVIVAAYSTAEELPQGRTRVARLHVQVTGDKNAEYVATLQTAAGADGSIIPAKLTVETAVR</sequence>
<reference evidence="1 2" key="1">
    <citation type="submission" date="2020-10" db="EMBL/GenBank/DDBJ databases">
        <title>Wide distribution of Phycisphaera-like planctomycetes from WD2101 soil group in peatlands and genome analysis of the first cultivated representative.</title>
        <authorList>
            <person name="Dedysh S.N."/>
            <person name="Beletsky A.V."/>
            <person name="Ivanova A."/>
            <person name="Kulichevskaya I.S."/>
            <person name="Suzina N.E."/>
            <person name="Philippov D.A."/>
            <person name="Rakitin A.L."/>
            <person name="Mardanov A.V."/>
            <person name="Ravin N.V."/>
        </authorList>
    </citation>
    <scope>NUCLEOTIDE SEQUENCE [LARGE SCALE GENOMIC DNA]</scope>
    <source>
        <strain evidence="1 2">M1803</strain>
    </source>
</reference>
<gene>
    <name evidence="1" type="ORF">IPV69_22190</name>
</gene>
<evidence type="ECO:0000313" key="1">
    <source>
        <dbReference type="EMBL" id="QOV88909.1"/>
    </source>
</evidence>
<dbReference type="RefSeq" id="WP_206291917.1">
    <property type="nucleotide sequence ID" value="NZ_CP063458.1"/>
</dbReference>
<proteinExistence type="predicted"/>
<name>A0A7M2WTY2_9BACT</name>
<organism evidence="1 2">
    <name type="scientific">Humisphaera borealis</name>
    <dbReference type="NCBI Taxonomy" id="2807512"/>
    <lineage>
        <taxon>Bacteria</taxon>
        <taxon>Pseudomonadati</taxon>
        <taxon>Planctomycetota</taxon>
        <taxon>Phycisphaerae</taxon>
        <taxon>Tepidisphaerales</taxon>
        <taxon>Tepidisphaeraceae</taxon>
        <taxon>Humisphaera</taxon>
    </lineage>
</organism>
<evidence type="ECO:0000313" key="2">
    <source>
        <dbReference type="Proteomes" id="UP000593765"/>
    </source>
</evidence>
<dbReference type="AlphaFoldDB" id="A0A7M2WTY2"/>
<dbReference type="EMBL" id="CP063458">
    <property type="protein sequence ID" value="QOV88909.1"/>
    <property type="molecule type" value="Genomic_DNA"/>
</dbReference>
<protein>
    <submittedName>
        <fullName evidence="1">Uncharacterized protein</fullName>
    </submittedName>
</protein>
<dbReference type="KEGG" id="hbs:IPV69_22190"/>
<accession>A0A7M2WTY2</accession>
<keyword evidence="2" id="KW-1185">Reference proteome</keyword>
<dbReference type="Proteomes" id="UP000593765">
    <property type="component" value="Chromosome"/>
</dbReference>